<dbReference type="PATRIC" id="fig|1002367.3.peg.208"/>
<proteinExistence type="predicted"/>
<sequence>MIKIFKIIEKVVWTLVAIAVIMILALIAISVANSADNIWDDFRPYTSLLYGVAMLVVVFKVAILGVQMYLETKIEEKTKHLQTIIEKQQSQQVEQEKKVSSKLDKIINDIAAIPNTDTDAIVDFLKANLPNIVSNLVDQQVCQQVSYEKQKLALEYENREAELKRKSLTVDAIIERQDRIDKLNKAIQLREQQEREERMKKTEKYTMLIFSLAKTPVEDVEKVWQVTKLFLESGHVLADKDSTIALNKNLRNAELKQYAINIVKYNRKENLDIESYLMTVFGEWFTGKKENISKNYNVLPKDSLVSKDGIAVELERLRKDINSKI</sequence>
<evidence type="ECO:0000313" key="2">
    <source>
        <dbReference type="EMBL" id="EHJ41905.1"/>
    </source>
</evidence>
<gene>
    <name evidence="2" type="ORF">HMPREF0673_00262</name>
</gene>
<dbReference type="Proteomes" id="UP000004407">
    <property type="component" value="Unassembled WGS sequence"/>
</dbReference>
<accession>G6AUH7</accession>
<feature type="transmembrane region" description="Helical" evidence="1">
    <location>
        <begin position="12"/>
        <end position="35"/>
    </location>
</feature>
<organism evidence="2 3">
    <name type="scientific">Leyella stercorea DSM 18206</name>
    <dbReference type="NCBI Taxonomy" id="1002367"/>
    <lineage>
        <taxon>Bacteria</taxon>
        <taxon>Pseudomonadati</taxon>
        <taxon>Bacteroidota</taxon>
        <taxon>Bacteroidia</taxon>
        <taxon>Bacteroidales</taxon>
        <taxon>Prevotellaceae</taxon>
        <taxon>Leyella</taxon>
    </lineage>
</organism>
<reference evidence="2 3" key="1">
    <citation type="submission" date="2011-08" db="EMBL/GenBank/DDBJ databases">
        <authorList>
            <person name="Weinstock G."/>
            <person name="Sodergren E."/>
            <person name="Clifton S."/>
            <person name="Fulton L."/>
            <person name="Fulton B."/>
            <person name="Courtney L."/>
            <person name="Fronick C."/>
            <person name="Harrison M."/>
            <person name="Strong C."/>
            <person name="Farmer C."/>
            <person name="Delahaunty K."/>
            <person name="Markovic C."/>
            <person name="Hall O."/>
            <person name="Minx P."/>
            <person name="Tomlinson C."/>
            <person name="Mitreva M."/>
            <person name="Hou S."/>
            <person name="Chen J."/>
            <person name="Wollam A."/>
            <person name="Pepin K.H."/>
            <person name="Johnson M."/>
            <person name="Bhonagiri V."/>
            <person name="Zhang X."/>
            <person name="Suruliraj S."/>
            <person name="Warren W."/>
            <person name="Chinwalla A."/>
            <person name="Mardis E.R."/>
            <person name="Wilson R.K."/>
        </authorList>
    </citation>
    <scope>NUCLEOTIDE SEQUENCE [LARGE SCALE GENOMIC DNA]</scope>
    <source>
        <strain evidence="2 3">DSM 18206</strain>
    </source>
</reference>
<keyword evidence="1" id="KW-0472">Membrane</keyword>
<keyword evidence="1" id="KW-0812">Transmembrane</keyword>
<evidence type="ECO:0000256" key="1">
    <source>
        <dbReference type="SAM" id="Phobius"/>
    </source>
</evidence>
<dbReference type="AlphaFoldDB" id="G6AUH7"/>
<dbReference type="EMBL" id="AFZZ01000037">
    <property type="protein sequence ID" value="EHJ41905.1"/>
    <property type="molecule type" value="Genomic_DNA"/>
</dbReference>
<evidence type="ECO:0000313" key="3">
    <source>
        <dbReference type="Proteomes" id="UP000004407"/>
    </source>
</evidence>
<keyword evidence="1" id="KW-1133">Transmembrane helix</keyword>
<dbReference type="GeneID" id="78336145"/>
<comment type="caution">
    <text evidence="2">The sequence shown here is derived from an EMBL/GenBank/DDBJ whole genome shotgun (WGS) entry which is preliminary data.</text>
</comment>
<dbReference type="RefSeq" id="WP_007897035.1">
    <property type="nucleotide sequence ID" value="NZ_JH379361.1"/>
</dbReference>
<feature type="transmembrane region" description="Helical" evidence="1">
    <location>
        <begin position="47"/>
        <end position="70"/>
    </location>
</feature>
<name>G6AUH7_9BACT</name>
<dbReference type="HOGENOM" id="CLU_871135_0_0_10"/>
<protein>
    <submittedName>
        <fullName evidence="2">Uncharacterized protein</fullName>
    </submittedName>
</protein>